<sequence length="430" mass="45306">MIRGTAPATVAGGGPTGVPGEETLDYRDLFDAMAVPKIVLDPDLVVLDANRSYTELLGMPVGTLVGQTLVDVLAMIPGGPPPVPHVMEAIGRCLRTGMPEVVEPTRWDLPDPRTGETGARYWMFLVLPVTHAGVGAVRAVVVRVEEVDAADVDGGTTPERMSWHSTVARMRAAAAAERDAAVTLQTSVLAPPPQVPGASVDVRYQPANRIARVGGDWYDVVLRESGQAVLVVGDVAGHDVDAAAAMTHLKGVVRTVAVEDEGGPAEVLDRAERAAAALRLDAFAAVTAAVVDPPAPDGTRRVTWARAGSLPPLVRRADGDADLLVERPGRLFGLLLPKARPESTLVLDPGDSLLLFTDGLVERRGELLSDSLEHLRQDVEQVVDLRLERLSDCVLARSTPIRGADDVALVALQVDGGAADEPRAVGTMTG</sequence>
<evidence type="ECO:0000256" key="1">
    <source>
        <dbReference type="ARBA" id="ARBA00022801"/>
    </source>
</evidence>
<dbReference type="Gene3D" id="3.30.450.20">
    <property type="entry name" value="PAS domain"/>
    <property type="match status" value="1"/>
</dbReference>
<dbReference type="PANTHER" id="PTHR43156">
    <property type="entry name" value="STAGE II SPORULATION PROTEIN E-RELATED"/>
    <property type="match status" value="1"/>
</dbReference>
<evidence type="ECO:0000313" key="4">
    <source>
        <dbReference type="Proteomes" id="UP001651050"/>
    </source>
</evidence>
<dbReference type="SUPFAM" id="SSF55785">
    <property type="entry name" value="PYP-like sensor domain (PAS domain)"/>
    <property type="match status" value="1"/>
</dbReference>
<dbReference type="Gene3D" id="3.60.40.10">
    <property type="entry name" value="PPM-type phosphatase domain"/>
    <property type="match status" value="1"/>
</dbReference>
<comment type="caution">
    <text evidence="3">The sequence shown here is derived from an EMBL/GenBank/DDBJ whole genome shotgun (WGS) entry which is preliminary data.</text>
</comment>
<proteinExistence type="predicted"/>
<reference evidence="3 4" key="1">
    <citation type="submission" date="2022-02" db="EMBL/GenBank/DDBJ databases">
        <title>The car tank lid bacteriome: a reservoir of bacteria with potential in bioremediation of fuel.</title>
        <authorList>
            <person name="Vidal-Verdu A."/>
            <person name="Gomez-Martinez D."/>
            <person name="Latorre-Perez A."/>
            <person name="Pereto J."/>
            <person name="Porcar M."/>
        </authorList>
    </citation>
    <scope>NUCLEOTIDE SEQUENCE [LARGE SCALE GENOMIC DNA]</scope>
    <source>
        <strain evidence="3 4">4D.3</strain>
    </source>
</reference>
<evidence type="ECO:0000313" key="3">
    <source>
        <dbReference type="EMBL" id="MCK9796100.1"/>
    </source>
</evidence>
<dbReference type="InterPro" id="IPR001932">
    <property type="entry name" value="PPM-type_phosphatase-like_dom"/>
</dbReference>
<dbReference type="InterPro" id="IPR052016">
    <property type="entry name" value="Bact_Sigma-Reg"/>
</dbReference>
<dbReference type="InterPro" id="IPR013656">
    <property type="entry name" value="PAS_4"/>
</dbReference>
<feature type="domain" description="PAS" evidence="2">
    <location>
        <begin position="22"/>
        <end position="70"/>
    </location>
</feature>
<dbReference type="PANTHER" id="PTHR43156:SF2">
    <property type="entry name" value="STAGE II SPORULATION PROTEIN E"/>
    <property type="match status" value="1"/>
</dbReference>
<dbReference type="SMART" id="SM00331">
    <property type="entry name" value="PP2C_SIG"/>
    <property type="match status" value="1"/>
</dbReference>
<dbReference type="Pfam" id="PF08448">
    <property type="entry name" value="PAS_4"/>
    <property type="match status" value="1"/>
</dbReference>
<evidence type="ECO:0000259" key="2">
    <source>
        <dbReference type="PROSITE" id="PS50112"/>
    </source>
</evidence>
<accession>A0ABT0J9D9</accession>
<gene>
    <name evidence="3" type="ORF">M1843_20350</name>
</gene>
<dbReference type="CDD" id="cd00130">
    <property type="entry name" value="PAS"/>
    <property type="match status" value="1"/>
</dbReference>
<dbReference type="Proteomes" id="UP001651050">
    <property type="component" value="Unassembled WGS sequence"/>
</dbReference>
<organism evidence="3 4">
    <name type="scientific">Isoptericola peretonis</name>
    <dbReference type="NCBI Taxonomy" id="2918523"/>
    <lineage>
        <taxon>Bacteria</taxon>
        <taxon>Bacillati</taxon>
        <taxon>Actinomycetota</taxon>
        <taxon>Actinomycetes</taxon>
        <taxon>Micrococcales</taxon>
        <taxon>Promicromonosporaceae</taxon>
        <taxon>Isoptericola</taxon>
    </lineage>
</organism>
<keyword evidence="1" id="KW-0378">Hydrolase</keyword>
<dbReference type="InterPro" id="IPR035965">
    <property type="entry name" value="PAS-like_dom_sf"/>
</dbReference>
<dbReference type="PROSITE" id="PS50112">
    <property type="entry name" value="PAS"/>
    <property type="match status" value="1"/>
</dbReference>
<dbReference type="SUPFAM" id="SSF81606">
    <property type="entry name" value="PP2C-like"/>
    <property type="match status" value="1"/>
</dbReference>
<dbReference type="EMBL" id="JALQCY010000009">
    <property type="protein sequence ID" value="MCK9796100.1"/>
    <property type="molecule type" value="Genomic_DNA"/>
</dbReference>
<name>A0ABT0J9D9_9MICO</name>
<dbReference type="InterPro" id="IPR000014">
    <property type="entry name" value="PAS"/>
</dbReference>
<dbReference type="Pfam" id="PF07228">
    <property type="entry name" value="SpoIIE"/>
    <property type="match status" value="1"/>
</dbReference>
<dbReference type="SMART" id="SM00091">
    <property type="entry name" value="PAS"/>
    <property type="match status" value="1"/>
</dbReference>
<dbReference type="InterPro" id="IPR036457">
    <property type="entry name" value="PPM-type-like_dom_sf"/>
</dbReference>
<keyword evidence="4" id="KW-1185">Reference proteome</keyword>
<protein>
    <submittedName>
        <fullName evidence="3">SpoIIE family protein phosphatase</fullName>
    </submittedName>
</protein>
<dbReference type="RefSeq" id="WP_416345957.1">
    <property type="nucleotide sequence ID" value="NZ_JALQCY010000009.1"/>
</dbReference>